<dbReference type="InterPro" id="IPR004843">
    <property type="entry name" value="Calcineurin-like_PHP"/>
</dbReference>
<keyword evidence="2" id="KW-0732">Signal</keyword>
<dbReference type="Proteomes" id="UP001151287">
    <property type="component" value="Unassembled WGS sequence"/>
</dbReference>
<dbReference type="SUPFAM" id="SSF56300">
    <property type="entry name" value="Metallo-dependent phosphatases"/>
    <property type="match status" value="1"/>
</dbReference>
<evidence type="ECO:0000256" key="1">
    <source>
        <dbReference type="SAM" id="Phobius"/>
    </source>
</evidence>
<dbReference type="Gene3D" id="3.60.21.10">
    <property type="match status" value="1"/>
</dbReference>
<feature type="transmembrane region" description="Helical" evidence="1">
    <location>
        <begin position="560"/>
        <end position="582"/>
    </location>
</feature>
<dbReference type="Pfam" id="PF24384">
    <property type="entry name" value="Ig_TMM62"/>
    <property type="match status" value="1"/>
</dbReference>
<dbReference type="PANTHER" id="PTHR14795">
    <property type="entry name" value="HELICASE RELATED"/>
    <property type="match status" value="1"/>
</dbReference>
<gene>
    <name evidence="6" type="ORF">LUZ63_003499</name>
</gene>
<feature type="signal peptide" evidence="2">
    <location>
        <begin position="1"/>
        <end position="24"/>
    </location>
</feature>
<keyword evidence="1" id="KW-1133">Transmembrane helix</keyword>
<feature type="domain" description="TMEM62 Ig-like" evidence="4">
    <location>
        <begin position="354"/>
        <end position="482"/>
    </location>
</feature>
<feature type="transmembrane region" description="Helical" evidence="1">
    <location>
        <begin position="706"/>
        <end position="728"/>
    </location>
</feature>
<evidence type="ECO:0008006" key="8">
    <source>
        <dbReference type="Google" id="ProtNLM"/>
    </source>
</evidence>
<evidence type="ECO:0000259" key="4">
    <source>
        <dbReference type="Pfam" id="PF24384"/>
    </source>
</evidence>
<evidence type="ECO:0000259" key="5">
    <source>
        <dbReference type="Pfam" id="PF24394"/>
    </source>
</evidence>
<dbReference type="AlphaFoldDB" id="A0A9Q0D0R6"/>
<dbReference type="OrthoDB" id="27234at2759"/>
<evidence type="ECO:0000259" key="3">
    <source>
        <dbReference type="Pfam" id="PF00149"/>
    </source>
</evidence>
<dbReference type="InterPro" id="IPR029052">
    <property type="entry name" value="Metallo-depent_PP-like"/>
</dbReference>
<proteinExistence type="predicted"/>
<comment type="caution">
    <text evidence="6">The sequence shown here is derived from an EMBL/GenBank/DDBJ whole genome shotgun (WGS) entry which is preliminary data.</text>
</comment>
<feature type="transmembrane region" description="Helical" evidence="1">
    <location>
        <begin position="615"/>
        <end position="639"/>
    </location>
</feature>
<keyword evidence="1" id="KW-0472">Membrane</keyword>
<dbReference type="EMBL" id="JAMQYH010000001">
    <property type="protein sequence ID" value="KAJ1703720.1"/>
    <property type="molecule type" value="Genomic_DNA"/>
</dbReference>
<dbReference type="InterPro" id="IPR056229">
    <property type="entry name" value="Ig_TMM62"/>
</dbReference>
<dbReference type="PANTHER" id="PTHR14795:SF0">
    <property type="entry name" value="TRANSMEMBRANE PROTEIN 62"/>
    <property type="match status" value="1"/>
</dbReference>
<feature type="transmembrane region" description="Helical" evidence="1">
    <location>
        <begin position="677"/>
        <end position="694"/>
    </location>
</feature>
<dbReference type="GO" id="GO:0016787">
    <property type="term" value="F:hydrolase activity"/>
    <property type="evidence" value="ECO:0007669"/>
    <property type="project" value="InterPro"/>
</dbReference>
<organism evidence="6 7">
    <name type="scientific">Rhynchospora breviuscula</name>
    <dbReference type="NCBI Taxonomy" id="2022672"/>
    <lineage>
        <taxon>Eukaryota</taxon>
        <taxon>Viridiplantae</taxon>
        <taxon>Streptophyta</taxon>
        <taxon>Embryophyta</taxon>
        <taxon>Tracheophyta</taxon>
        <taxon>Spermatophyta</taxon>
        <taxon>Magnoliopsida</taxon>
        <taxon>Liliopsida</taxon>
        <taxon>Poales</taxon>
        <taxon>Cyperaceae</taxon>
        <taxon>Cyperoideae</taxon>
        <taxon>Rhynchosporeae</taxon>
        <taxon>Rhynchospora</taxon>
    </lineage>
</organism>
<keyword evidence="7" id="KW-1185">Reference proteome</keyword>
<protein>
    <recommendedName>
        <fullName evidence="8">Calcineurin-like phosphoesterase domain-containing protein</fullName>
    </recommendedName>
</protein>
<dbReference type="Pfam" id="PF24394">
    <property type="entry name" value="TMEM62_C"/>
    <property type="match status" value="1"/>
</dbReference>
<feature type="chain" id="PRO_5040355546" description="Calcineurin-like phosphoesterase domain-containing protein" evidence="2">
    <location>
        <begin position="25"/>
        <end position="733"/>
    </location>
</feature>
<keyword evidence="1" id="KW-0812">Transmembrane</keyword>
<dbReference type="Pfam" id="PF00149">
    <property type="entry name" value="Metallophos"/>
    <property type="match status" value="1"/>
</dbReference>
<dbReference type="InterPro" id="IPR056230">
    <property type="entry name" value="TMEM62_C"/>
</dbReference>
<accession>A0A9Q0D0R6</accession>
<feature type="domain" description="Calcineurin-like phosphoesterase" evidence="3">
    <location>
        <begin position="51"/>
        <end position="271"/>
    </location>
</feature>
<feature type="transmembrane region" description="Helical" evidence="1">
    <location>
        <begin position="503"/>
        <end position="529"/>
    </location>
</feature>
<evidence type="ECO:0000256" key="2">
    <source>
        <dbReference type="SAM" id="SignalP"/>
    </source>
</evidence>
<reference evidence="6" key="1">
    <citation type="journal article" date="2022" name="Cell">
        <title>Repeat-based holocentromeres influence genome architecture and karyotype evolution.</title>
        <authorList>
            <person name="Hofstatter P.G."/>
            <person name="Thangavel G."/>
            <person name="Lux T."/>
            <person name="Neumann P."/>
            <person name="Vondrak T."/>
            <person name="Novak P."/>
            <person name="Zhang M."/>
            <person name="Costa L."/>
            <person name="Castellani M."/>
            <person name="Scott A."/>
            <person name="Toegelov H."/>
            <person name="Fuchs J."/>
            <person name="Mata-Sucre Y."/>
            <person name="Dias Y."/>
            <person name="Vanzela A.L.L."/>
            <person name="Huettel B."/>
            <person name="Almeida C.C.S."/>
            <person name="Simkova H."/>
            <person name="Souza G."/>
            <person name="Pedrosa-Harand A."/>
            <person name="Macas J."/>
            <person name="Mayer K.F.X."/>
            <person name="Houben A."/>
            <person name="Marques A."/>
        </authorList>
    </citation>
    <scope>NUCLEOTIDE SEQUENCE</scope>
    <source>
        <strain evidence="6">RhyBre1mFocal</strain>
    </source>
</reference>
<evidence type="ECO:0000313" key="7">
    <source>
        <dbReference type="Proteomes" id="UP001151287"/>
    </source>
</evidence>
<feature type="domain" description="TMEM62 C-terminal" evidence="5">
    <location>
        <begin position="506"/>
        <end position="713"/>
    </location>
</feature>
<evidence type="ECO:0000313" key="6">
    <source>
        <dbReference type="EMBL" id="KAJ1703720.1"/>
    </source>
</evidence>
<name>A0A9Q0D0R6_9POAL</name>
<sequence length="733" mass="84182">MGAQKWHFLILTSLLLSFPSTSLSSIGSPVHHEWRRETIEVEGGPGSVVWVVQLSDLHFSVFHPDRASDFRRYVGPALSIIKPSLVLITGDLTDGKSKDLLTMKQEEREWIEYENATREVILTSGLDERIFYDLRGNHDSFGVPVQGGTNDFYEKYSINARLKRNGNVQSVTLKTRDGKHLFVGIDSTVATAGLRGPTNLFGHPTDQLLETIDKTLSEWDNSNQFVTSQVTKVVFGHFPLSFTALTETQRNLKEVFLKHSISAYLCGHLHARFGRNLKRHHLKSQNEYFQYNMHKSTQEVYINETEACQKKKNKEIKEFWEWEMGDWRKRRSFRILAIDSGDVSFVDVDFKYGSRDIIIVPTFPLDSRIMQRISSTHDFKCQNKETRKFETIRALIFSKHQIASVVVKVYDYRSGTLNLVLDSEMKKMEAKDSKGGELYFVPWNWRAFADPSPDRYWLKIEATDITGDTVSSPLKPFSINGLSSTMSWSWTEFMVMGCQWAAIYWPALWVIFAIAFLFLLVQKIALAFLKNHNIRGKNYREYLISGLVCLFTELPRISTIWSILFVYLVYLLLLPWFFGYAITEDGNLMYMTYRGWSDATLNGVSEGARVGFPDVMVIALPHLAWVVLPAILVMASLAAERSVYRIVFLSLTGKKEDDNGRERNSGGIKGHLWSGRWIRKFLLVASIAIVWKHWKQCRALVKAYEINPFIHAPVYCFFIPALLAFCIFKTSSI</sequence>